<organism evidence="1 2">
    <name type="scientific">Wenzhouxiangella sediminis</name>
    <dbReference type="NCBI Taxonomy" id="1792836"/>
    <lineage>
        <taxon>Bacteria</taxon>
        <taxon>Pseudomonadati</taxon>
        <taxon>Pseudomonadota</taxon>
        <taxon>Gammaproteobacteria</taxon>
        <taxon>Chromatiales</taxon>
        <taxon>Wenzhouxiangellaceae</taxon>
        <taxon>Wenzhouxiangella</taxon>
    </lineage>
</organism>
<reference evidence="1 2" key="1">
    <citation type="submission" date="2018-08" db="EMBL/GenBank/DDBJ databases">
        <title>Wenzhouxiangella salilacus sp. nov., a novel bacterium isolated from a saline lake in Xinjiang Province, China.</title>
        <authorList>
            <person name="Han S."/>
        </authorList>
    </citation>
    <scope>NUCLEOTIDE SEQUENCE [LARGE SCALE GENOMIC DNA]</scope>
    <source>
        <strain evidence="1 2">XDB06</strain>
    </source>
</reference>
<keyword evidence="2" id="KW-1185">Reference proteome</keyword>
<dbReference type="EMBL" id="QUZK01000041">
    <property type="protein sequence ID" value="RFF29934.1"/>
    <property type="molecule type" value="Genomic_DNA"/>
</dbReference>
<evidence type="ECO:0008006" key="3">
    <source>
        <dbReference type="Google" id="ProtNLM"/>
    </source>
</evidence>
<comment type="caution">
    <text evidence="1">The sequence shown here is derived from an EMBL/GenBank/DDBJ whole genome shotgun (WGS) entry which is preliminary data.</text>
</comment>
<evidence type="ECO:0000313" key="1">
    <source>
        <dbReference type="EMBL" id="RFF29934.1"/>
    </source>
</evidence>
<accession>A0A3E1K7D9</accession>
<proteinExistence type="predicted"/>
<evidence type="ECO:0000313" key="2">
    <source>
        <dbReference type="Proteomes" id="UP000260351"/>
    </source>
</evidence>
<sequence length="237" mass="26966">MPVAADDHEGEKDPMLFIMELTVQHGHGKAFRDAMTAYMGCYEENGGETGWSTWAPVDGEPNEMWVVSSIDMWSELDNQDAAEETCWSEHSTELTSHVSNANRRIYRRMGDWSGDAEGYSVVKLHNFRVDDGEAFREVVGEIVDMMKDAESEHMGTWYGSVSQQRWAADYFVVEHFDNFAAMDADRDGPNDVMTEALGEEGASEVWDRFDDALADMEPYWNNILRRVDSLSYSPDDE</sequence>
<name>A0A3E1K7D9_9GAMM</name>
<protein>
    <recommendedName>
        <fullName evidence="3">ABM domain-containing protein</fullName>
    </recommendedName>
</protein>
<dbReference type="Proteomes" id="UP000260351">
    <property type="component" value="Unassembled WGS sequence"/>
</dbReference>
<dbReference type="AlphaFoldDB" id="A0A3E1K7D9"/>
<gene>
    <name evidence="1" type="ORF">DZC52_10895</name>
</gene>